<dbReference type="EMBL" id="BK015710">
    <property type="protein sequence ID" value="DAE21269.1"/>
    <property type="molecule type" value="Genomic_DNA"/>
</dbReference>
<sequence>MEELKETMSRIAIKHAELVERSLDQMLKANEQITKEHILMISDEIRMVAYAVTTIQKINGLNHSDSAQ</sequence>
<keyword evidence="1" id="KW-0175">Coiled coil</keyword>
<evidence type="ECO:0000313" key="2">
    <source>
        <dbReference type="EMBL" id="DAE21269.1"/>
    </source>
</evidence>
<accession>A0A8S5QRA6</accession>
<name>A0A8S5QRA6_9CAUD</name>
<reference evidence="2" key="1">
    <citation type="journal article" date="2021" name="Proc. Natl. Acad. Sci. U.S.A.">
        <title>A Catalog of Tens of Thousands of Viruses from Human Metagenomes Reveals Hidden Associations with Chronic Diseases.</title>
        <authorList>
            <person name="Tisza M.J."/>
            <person name="Buck C.B."/>
        </authorList>
    </citation>
    <scope>NUCLEOTIDE SEQUENCE</scope>
    <source>
        <strain evidence="2">CtkvU4</strain>
    </source>
</reference>
<proteinExistence type="predicted"/>
<protein>
    <submittedName>
        <fullName evidence="2">Uncharacterized protein</fullName>
    </submittedName>
</protein>
<evidence type="ECO:0000256" key="1">
    <source>
        <dbReference type="SAM" id="Coils"/>
    </source>
</evidence>
<feature type="coiled-coil region" evidence="1">
    <location>
        <begin position="1"/>
        <end position="36"/>
    </location>
</feature>
<organism evidence="2">
    <name type="scientific">Caudovirales sp. ctkvU4</name>
    <dbReference type="NCBI Taxonomy" id="2826783"/>
    <lineage>
        <taxon>Viruses</taxon>
        <taxon>Duplodnaviria</taxon>
        <taxon>Heunggongvirae</taxon>
        <taxon>Uroviricota</taxon>
        <taxon>Caudoviricetes</taxon>
    </lineage>
</organism>